<dbReference type="InterPro" id="IPR005024">
    <property type="entry name" value="Snf7_fam"/>
</dbReference>
<dbReference type="OrthoDB" id="5594417at2759"/>
<evidence type="ECO:0000313" key="3">
    <source>
        <dbReference type="EMBL" id="KAF6205259.1"/>
    </source>
</evidence>
<accession>A0A6A4JSJ8</accession>
<feature type="region of interest" description="Disordered" evidence="2">
    <location>
        <begin position="180"/>
        <end position="204"/>
    </location>
</feature>
<protein>
    <submittedName>
        <fullName evidence="3">Uncharacterized protein</fullName>
    </submittedName>
</protein>
<sequence length="232" mass="25652">MDWIFGKKPTAKELQRENERALRKAGREVDRDRAFLEREEKKLMADIRKEASRGNHAGAKVLAGQLVKVRKQKTRTFGMNSKIQSVSTHNRMMNSNVAMANAMSSTANTMKNMNGIMKPEEVAASMKNFQQAAMKMDMTDEMINDTLDDIFDDSDEEQETDAVVNQVLDEIGIEISGKMRAAPGAEKGRIGEASKTKSPSEADLEAQLAQCNPSLARETSSLQSEFSACLAA</sequence>
<dbReference type="EMBL" id="WIXP02000009">
    <property type="protein sequence ID" value="KAF6205259.1"/>
    <property type="molecule type" value="Genomic_DNA"/>
</dbReference>
<feature type="compositionally biased region" description="Basic and acidic residues" evidence="2">
    <location>
        <begin position="186"/>
        <end position="200"/>
    </location>
</feature>
<dbReference type="GO" id="GO:0007034">
    <property type="term" value="P:vacuolar transport"/>
    <property type="evidence" value="ECO:0007669"/>
    <property type="project" value="InterPro"/>
</dbReference>
<proteinExistence type="inferred from homology"/>
<comment type="caution">
    <text evidence="3">The sequence shown here is derived from an EMBL/GenBank/DDBJ whole genome shotgun (WGS) entry which is preliminary data.</text>
</comment>
<gene>
    <name evidence="3" type="ORF">GE061_019427</name>
</gene>
<evidence type="ECO:0000256" key="2">
    <source>
        <dbReference type="SAM" id="MobiDB-lite"/>
    </source>
</evidence>
<dbReference type="PANTHER" id="PTHR10476">
    <property type="entry name" value="CHARGED MULTIVESICULAR BODY PROTEIN"/>
    <property type="match status" value="1"/>
</dbReference>
<comment type="similarity">
    <text evidence="1">Belongs to the SNF7 family.</text>
</comment>
<organism evidence="3 4">
    <name type="scientific">Apolygus lucorum</name>
    <name type="common">Small green plant bug</name>
    <name type="synonym">Lygocoris lucorum</name>
    <dbReference type="NCBI Taxonomy" id="248454"/>
    <lineage>
        <taxon>Eukaryota</taxon>
        <taxon>Metazoa</taxon>
        <taxon>Ecdysozoa</taxon>
        <taxon>Arthropoda</taxon>
        <taxon>Hexapoda</taxon>
        <taxon>Insecta</taxon>
        <taxon>Pterygota</taxon>
        <taxon>Neoptera</taxon>
        <taxon>Paraneoptera</taxon>
        <taxon>Hemiptera</taxon>
        <taxon>Heteroptera</taxon>
        <taxon>Panheteroptera</taxon>
        <taxon>Cimicomorpha</taxon>
        <taxon>Miridae</taxon>
        <taxon>Mirini</taxon>
        <taxon>Apolygus</taxon>
    </lineage>
</organism>
<evidence type="ECO:0000313" key="4">
    <source>
        <dbReference type="Proteomes" id="UP000466442"/>
    </source>
</evidence>
<dbReference type="Proteomes" id="UP000466442">
    <property type="component" value="Linkage Group LG9"/>
</dbReference>
<feature type="region of interest" description="Disordered" evidence="2">
    <location>
        <begin position="1"/>
        <end position="29"/>
    </location>
</feature>
<name>A0A6A4JSJ8_APOLU</name>
<reference evidence="3" key="1">
    <citation type="journal article" date="2021" name="Mol. Ecol. Resour.">
        <title>Apolygus lucorum genome provides insights into omnivorousness and mesophyll feeding.</title>
        <authorList>
            <person name="Liu Y."/>
            <person name="Liu H."/>
            <person name="Wang H."/>
            <person name="Huang T."/>
            <person name="Liu B."/>
            <person name="Yang B."/>
            <person name="Yin L."/>
            <person name="Li B."/>
            <person name="Zhang Y."/>
            <person name="Zhang S."/>
            <person name="Jiang F."/>
            <person name="Zhang X."/>
            <person name="Ren Y."/>
            <person name="Wang B."/>
            <person name="Wang S."/>
            <person name="Lu Y."/>
            <person name="Wu K."/>
            <person name="Fan W."/>
            <person name="Wang G."/>
        </authorList>
    </citation>
    <scope>NUCLEOTIDE SEQUENCE</scope>
    <source>
        <strain evidence="3">12Hb</strain>
    </source>
</reference>
<evidence type="ECO:0000256" key="1">
    <source>
        <dbReference type="ARBA" id="ARBA00006190"/>
    </source>
</evidence>
<dbReference type="Pfam" id="PF03357">
    <property type="entry name" value="Snf7"/>
    <property type="match status" value="1"/>
</dbReference>
<dbReference type="Gene3D" id="6.10.140.1230">
    <property type="match status" value="1"/>
</dbReference>
<keyword evidence="4" id="KW-1185">Reference proteome</keyword>
<feature type="compositionally biased region" description="Basic and acidic residues" evidence="2">
    <location>
        <begin position="10"/>
        <end position="29"/>
    </location>
</feature>
<dbReference type="AlphaFoldDB" id="A0A6A4JSJ8"/>